<organism evidence="3 4">
    <name type="scientific">Deinococcus yavapaiensis KR-236</name>
    <dbReference type="NCBI Taxonomy" id="694435"/>
    <lineage>
        <taxon>Bacteria</taxon>
        <taxon>Thermotogati</taxon>
        <taxon>Deinococcota</taxon>
        <taxon>Deinococci</taxon>
        <taxon>Deinococcales</taxon>
        <taxon>Deinococcaceae</taxon>
        <taxon>Deinococcus</taxon>
    </lineage>
</organism>
<keyword evidence="4" id="KW-1185">Reference proteome</keyword>
<protein>
    <submittedName>
        <fullName evidence="3">XdhC/CoxI family protein</fullName>
    </submittedName>
</protein>
<evidence type="ECO:0000259" key="1">
    <source>
        <dbReference type="Pfam" id="PF02625"/>
    </source>
</evidence>
<reference evidence="3 4" key="1">
    <citation type="submission" date="2018-06" db="EMBL/GenBank/DDBJ databases">
        <title>Genomic Encyclopedia of Type Strains, Phase IV (KMG-IV): sequencing the most valuable type-strain genomes for metagenomic binning, comparative biology and taxonomic classification.</title>
        <authorList>
            <person name="Goeker M."/>
        </authorList>
    </citation>
    <scope>NUCLEOTIDE SEQUENCE [LARGE SCALE GENOMIC DNA]</scope>
    <source>
        <strain evidence="3 4">DSM 18048</strain>
    </source>
</reference>
<dbReference type="RefSeq" id="WP_110885375.1">
    <property type="nucleotide sequence ID" value="NZ_QJSX01000002.1"/>
</dbReference>
<dbReference type="PANTHER" id="PTHR30388">
    <property type="entry name" value="ALDEHYDE OXIDOREDUCTASE MOLYBDENUM COFACTOR ASSEMBLY PROTEIN"/>
    <property type="match status" value="1"/>
</dbReference>
<dbReference type="InterPro" id="IPR003777">
    <property type="entry name" value="XdhC_CoxI"/>
</dbReference>
<dbReference type="AlphaFoldDB" id="A0A318SAC6"/>
<evidence type="ECO:0000313" key="3">
    <source>
        <dbReference type="EMBL" id="PYE55829.1"/>
    </source>
</evidence>
<dbReference type="PANTHER" id="PTHR30388:SF6">
    <property type="entry name" value="XANTHINE DEHYDROGENASE SUBUNIT A-RELATED"/>
    <property type="match status" value="1"/>
</dbReference>
<feature type="domain" description="XdhC Rossmann" evidence="2">
    <location>
        <begin position="206"/>
        <end position="354"/>
    </location>
</feature>
<proteinExistence type="predicted"/>
<dbReference type="Pfam" id="PF02625">
    <property type="entry name" value="XdhC_CoxI"/>
    <property type="match status" value="1"/>
</dbReference>
<dbReference type="OrthoDB" id="9773039at2"/>
<gene>
    <name evidence="3" type="ORF">DES52_102195</name>
</gene>
<dbReference type="Pfam" id="PF13478">
    <property type="entry name" value="XdhC_C"/>
    <property type="match status" value="1"/>
</dbReference>
<accession>A0A318SAC6</accession>
<dbReference type="EMBL" id="QJSX01000002">
    <property type="protein sequence ID" value="PYE55829.1"/>
    <property type="molecule type" value="Genomic_DNA"/>
</dbReference>
<feature type="domain" description="XdhC- CoxI" evidence="1">
    <location>
        <begin position="19"/>
        <end position="83"/>
    </location>
</feature>
<dbReference type="InterPro" id="IPR052698">
    <property type="entry name" value="MoCofactor_Util/Proc"/>
</dbReference>
<sequence length="383" mass="40942">MERSETRQLVEAAHEAKRLGQRVALATVVRVRGNAYRRAGASMLVREDGAQACMLSGGCLEPEVVESALDVIASGERSLRHYDLSEDTLWSLGIGCGGNVDILVERVTGDDVLEAWLSVLERGESAVLVTPLTGAQGHLLVSSSGPPLGMLTRRGDVALGLMEAATRHARSLLAQAEAYSGAATVSAEEFGEADLFFGVHQQSAKLVLFGAGHDAIPLARLGDEFGYDVHVVDAREAYLTRGRFPAATRHLLAPEEFEDAVTSGALTFDARTSAVVMNHHLARDRETLRVLLTLPAGYVGVLGPRTRFERMLDELRSEGFTPTSEALARTRSPVGLHVGAETPEEVALSVVAELMALRRGYEGGFLSGHAGKIHALPETSSVT</sequence>
<dbReference type="InterPro" id="IPR027051">
    <property type="entry name" value="XdhC_Rossmann_dom"/>
</dbReference>
<comment type="caution">
    <text evidence="3">The sequence shown here is derived from an EMBL/GenBank/DDBJ whole genome shotgun (WGS) entry which is preliminary data.</text>
</comment>
<dbReference type="Proteomes" id="UP000248326">
    <property type="component" value="Unassembled WGS sequence"/>
</dbReference>
<name>A0A318SAC6_9DEIO</name>
<dbReference type="Gene3D" id="3.40.50.720">
    <property type="entry name" value="NAD(P)-binding Rossmann-like Domain"/>
    <property type="match status" value="1"/>
</dbReference>
<evidence type="ECO:0000313" key="4">
    <source>
        <dbReference type="Proteomes" id="UP000248326"/>
    </source>
</evidence>
<evidence type="ECO:0000259" key="2">
    <source>
        <dbReference type="Pfam" id="PF13478"/>
    </source>
</evidence>